<dbReference type="Proteomes" id="UP000703269">
    <property type="component" value="Unassembled WGS sequence"/>
</dbReference>
<dbReference type="InterPro" id="IPR032675">
    <property type="entry name" value="LRR_dom_sf"/>
</dbReference>
<dbReference type="Gene3D" id="1.20.1280.50">
    <property type="match status" value="1"/>
</dbReference>
<dbReference type="InterPro" id="IPR001810">
    <property type="entry name" value="F-box_dom"/>
</dbReference>
<dbReference type="OrthoDB" id="2159328at2759"/>
<reference evidence="2 3" key="1">
    <citation type="submission" date="2021-08" db="EMBL/GenBank/DDBJ databases">
        <title>Draft Genome Sequence of Phanerochaete sordida strain YK-624.</title>
        <authorList>
            <person name="Mori T."/>
            <person name="Dohra H."/>
            <person name="Suzuki T."/>
            <person name="Kawagishi H."/>
            <person name="Hirai H."/>
        </authorList>
    </citation>
    <scope>NUCLEOTIDE SEQUENCE [LARGE SCALE GENOMIC DNA]</scope>
    <source>
        <strain evidence="2 3">YK-624</strain>
    </source>
</reference>
<dbReference type="SUPFAM" id="SSF52047">
    <property type="entry name" value="RNI-like"/>
    <property type="match status" value="1"/>
</dbReference>
<evidence type="ECO:0000259" key="1">
    <source>
        <dbReference type="Pfam" id="PF12937"/>
    </source>
</evidence>
<dbReference type="Pfam" id="PF12937">
    <property type="entry name" value="F-box-like"/>
    <property type="match status" value="1"/>
</dbReference>
<feature type="domain" description="F-box" evidence="1">
    <location>
        <begin position="4"/>
        <end position="55"/>
    </location>
</feature>
<gene>
    <name evidence="2" type="ORF">PsYK624_115600</name>
</gene>
<dbReference type="EMBL" id="BPQB01000048">
    <property type="protein sequence ID" value="GJE95376.1"/>
    <property type="molecule type" value="Genomic_DNA"/>
</dbReference>
<name>A0A9P3GI52_9APHY</name>
<evidence type="ECO:0000313" key="2">
    <source>
        <dbReference type="EMBL" id="GJE95376.1"/>
    </source>
</evidence>
<comment type="caution">
    <text evidence="2">The sequence shown here is derived from an EMBL/GenBank/DDBJ whole genome shotgun (WGS) entry which is preliminary data.</text>
</comment>
<dbReference type="AlphaFoldDB" id="A0A9P3GI52"/>
<organism evidence="2 3">
    <name type="scientific">Phanerochaete sordida</name>
    <dbReference type="NCBI Taxonomy" id="48140"/>
    <lineage>
        <taxon>Eukaryota</taxon>
        <taxon>Fungi</taxon>
        <taxon>Dikarya</taxon>
        <taxon>Basidiomycota</taxon>
        <taxon>Agaricomycotina</taxon>
        <taxon>Agaricomycetes</taxon>
        <taxon>Polyporales</taxon>
        <taxon>Phanerochaetaceae</taxon>
        <taxon>Phanerochaete</taxon>
    </lineage>
</organism>
<dbReference type="Gene3D" id="3.80.10.10">
    <property type="entry name" value="Ribonuclease Inhibitor"/>
    <property type="match status" value="1"/>
</dbReference>
<keyword evidence="3" id="KW-1185">Reference proteome</keyword>
<evidence type="ECO:0000313" key="3">
    <source>
        <dbReference type="Proteomes" id="UP000703269"/>
    </source>
</evidence>
<accession>A0A9P3GI52</accession>
<protein>
    <submittedName>
        <fullName evidence="2">F-box protein</fullName>
    </submittedName>
</protein>
<sequence>MSVARLPVELLQSIFSELVVLPPFVGTFDADDLSEGKQALGAASLVCRKWRDVAQAVLFQDVSVILQNEHAEDLPEKTWTKFAAFVRSSTHLSQQIRTLKIDHTPIQYGKDKQQSELLQRILVLDVHALMTLLVTLGRLKTLTLDSVDLFLPPRYSVLDLAPLQCKVENYTFLAHEKESHFALDDFAVFLVPFTNIRCLTLKYIQFSLGPHPALSFFPRFPHLEKLKLRYNNNVEMFLDLLQDAVIQGLLPSLRKLEVGAVGRDDLLPLNKLLVCMSDRLRSLAVQLDFKEMFGADNVLQLFRLAHLEELTFVLECPPYASSQPLWDPVLAALSALSAAPSAPPLQHIIFEYLEGHAIHDPEARNVHLPIPLQTGAFDALFARLPHLCTVAFRPPLGEEFDRFGSKDAAHIRQVCPQLHEKGMLVV</sequence>
<proteinExistence type="predicted"/>